<evidence type="ECO:0000256" key="1">
    <source>
        <dbReference type="ARBA" id="ARBA00004651"/>
    </source>
</evidence>
<feature type="transmembrane region" description="Helical" evidence="7">
    <location>
        <begin position="102"/>
        <end position="123"/>
    </location>
</feature>
<dbReference type="EMBL" id="CCNB01000007">
    <property type="protein sequence ID" value="CDX32631.1"/>
    <property type="molecule type" value="Genomic_DNA"/>
</dbReference>
<evidence type="ECO:0000256" key="7">
    <source>
        <dbReference type="RuleBase" id="RU363032"/>
    </source>
</evidence>
<dbReference type="InterPro" id="IPR000515">
    <property type="entry name" value="MetI-like"/>
</dbReference>
<keyword evidence="5 7" id="KW-1133">Transmembrane helix</keyword>
<feature type="transmembrane region" description="Helical" evidence="7">
    <location>
        <begin position="257"/>
        <end position="283"/>
    </location>
</feature>
<dbReference type="SUPFAM" id="SSF161098">
    <property type="entry name" value="MetI-like"/>
    <property type="match status" value="1"/>
</dbReference>
<gene>
    <name evidence="9" type="primary">ddpB</name>
    <name evidence="9" type="ORF">MPLDJ20_150218</name>
</gene>
<evidence type="ECO:0000256" key="4">
    <source>
        <dbReference type="ARBA" id="ARBA00022692"/>
    </source>
</evidence>
<keyword evidence="3" id="KW-1003">Cell membrane</keyword>
<dbReference type="PROSITE" id="PS50928">
    <property type="entry name" value="ABC_TM1"/>
    <property type="match status" value="1"/>
</dbReference>
<evidence type="ECO:0000256" key="2">
    <source>
        <dbReference type="ARBA" id="ARBA00022448"/>
    </source>
</evidence>
<protein>
    <submittedName>
        <fullName evidence="9">D-ala-D-ala transporter subunit membrane component of ABC superfamily</fullName>
    </submittedName>
</protein>
<evidence type="ECO:0000256" key="3">
    <source>
        <dbReference type="ARBA" id="ARBA00022475"/>
    </source>
</evidence>
<organism evidence="9 10">
    <name type="scientific">Mesorhizobium plurifarium</name>
    <dbReference type="NCBI Taxonomy" id="69974"/>
    <lineage>
        <taxon>Bacteria</taxon>
        <taxon>Pseudomonadati</taxon>
        <taxon>Pseudomonadota</taxon>
        <taxon>Alphaproteobacteria</taxon>
        <taxon>Hyphomicrobiales</taxon>
        <taxon>Phyllobacteriaceae</taxon>
        <taxon>Mesorhizobium</taxon>
    </lineage>
</organism>
<dbReference type="GO" id="GO:0071916">
    <property type="term" value="F:dipeptide transmembrane transporter activity"/>
    <property type="evidence" value="ECO:0007669"/>
    <property type="project" value="TreeGrafter"/>
</dbReference>
<accession>A0A090ETH4</accession>
<dbReference type="AlphaFoldDB" id="A0A090ETH4"/>
<dbReference type="Proteomes" id="UP000046373">
    <property type="component" value="Unassembled WGS sequence"/>
</dbReference>
<name>A0A090ETH4_MESPL</name>
<comment type="subcellular location">
    <subcellularLocation>
        <location evidence="1 7">Cell membrane</location>
        <topology evidence="1 7">Multi-pass membrane protein</topology>
    </subcellularLocation>
</comment>
<comment type="similarity">
    <text evidence="7">Belongs to the binding-protein-dependent transport system permease family.</text>
</comment>
<feature type="domain" description="ABC transmembrane type-1" evidence="8">
    <location>
        <begin position="96"/>
        <end position="326"/>
    </location>
</feature>
<keyword evidence="4 7" id="KW-0812">Transmembrane</keyword>
<reference evidence="9 10" key="1">
    <citation type="submission" date="2014-08" db="EMBL/GenBank/DDBJ databases">
        <authorList>
            <person name="Moulin Lionel"/>
        </authorList>
    </citation>
    <scope>NUCLEOTIDE SEQUENCE [LARGE SCALE GENOMIC DNA]</scope>
</reference>
<keyword evidence="2 7" id="KW-0813">Transport</keyword>
<evidence type="ECO:0000259" key="8">
    <source>
        <dbReference type="PROSITE" id="PS50928"/>
    </source>
</evidence>
<dbReference type="PANTHER" id="PTHR43163">
    <property type="entry name" value="DIPEPTIDE TRANSPORT SYSTEM PERMEASE PROTEIN DPPB-RELATED"/>
    <property type="match status" value="1"/>
</dbReference>
<feature type="transmembrane region" description="Helical" evidence="7">
    <location>
        <begin position="303"/>
        <end position="326"/>
    </location>
</feature>
<proteinExistence type="inferred from homology"/>
<dbReference type="PANTHER" id="PTHR43163:SF6">
    <property type="entry name" value="DIPEPTIDE TRANSPORT SYSTEM PERMEASE PROTEIN DPPB-RELATED"/>
    <property type="match status" value="1"/>
</dbReference>
<dbReference type="CDD" id="cd06261">
    <property type="entry name" value="TM_PBP2"/>
    <property type="match status" value="1"/>
</dbReference>
<evidence type="ECO:0000256" key="6">
    <source>
        <dbReference type="ARBA" id="ARBA00023136"/>
    </source>
</evidence>
<dbReference type="InterPro" id="IPR045621">
    <property type="entry name" value="BPD_transp_1_N"/>
</dbReference>
<dbReference type="Pfam" id="PF00528">
    <property type="entry name" value="BPD_transp_1"/>
    <property type="match status" value="1"/>
</dbReference>
<feature type="transmembrane region" description="Helical" evidence="7">
    <location>
        <begin position="12"/>
        <end position="31"/>
    </location>
</feature>
<dbReference type="Gene3D" id="1.10.3720.10">
    <property type="entry name" value="MetI-like"/>
    <property type="match status" value="1"/>
</dbReference>
<dbReference type="GO" id="GO:0005886">
    <property type="term" value="C:plasma membrane"/>
    <property type="evidence" value="ECO:0007669"/>
    <property type="project" value="UniProtKB-SubCell"/>
</dbReference>
<evidence type="ECO:0000256" key="5">
    <source>
        <dbReference type="ARBA" id="ARBA00022989"/>
    </source>
</evidence>
<evidence type="ECO:0000313" key="9">
    <source>
        <dbReference type="EMBL" id="CDX32631.1"/>
    </source>
</evidence>
<dbReference type="Pfam" id="PF19300">
    <property type="entry name" value="BPD_transp_1_N"/>
    <property type="match status" value="1"/>
</dbReference>
<feature type="transmembrane region" description="Helical" evidence="7">
    <location>
        <begin position="135"/>
        <end position="158"/>
    </location>
</feature>
<evidence type="ECO:0000313" key="10">
    <source>
        <dbReference type="Proteomes" id="UP000046373"/>
    </source>
</evidence>
<sequence>MVIAFLLKRLVWGLVVLIAVAVITFFLSRVVPADPAAFLAGQNASEETVQRIRVEHGLDRPLPEQFASYMIGLAKGDLGESIRTRRSVSTDLKQYLPATLELLIVSFVLYLAVSFSLAVLAARRPGGAVDGAIRLVTMVGTGIPVFWLGMTLQFFFFYKLHWLPLGARFPIRETAPPVVSGFLLVDSLLAGSLSAFLASLKHLTLPAATIVVNLLAVGTRLSRAALIQEQSRLYVRTARGKGLSPNRILFKHILRNALSPILTATTMQFGYMISWVILVEVIFDWPGIGLYAYQSFQVFDYSPVIALAIVSTAGFVIINLVMDLLYPVIDPRVQSVGS</sequence>
<keyword evidence="6 7" id="KW-0472">Membrane</keyword>
<dbReference type="InterPro" id="IPR035906">
    <property type="entry name" value="MetI-like_sf"/>
</dbReference>